<evidence type="ECO:0000313" key="3">
    <source>
        <dbReference type="EMBL" id="RXS94479.1"/>
    </source>
</evidence>
<evidence type="ECO:0000256" key="1">
    <source>
        <dbReference type="SAM" id="SignalP"/>
    </source>
</evidence>
<dbReference type="RefSeq" id="WP_129209216.1">
    <property type="nucleotide sequence ID" value="NZ_BMGU01000005.1"/>
</dbReference>
<keyword evidence="4" id="KW-1185">Reference proteome</keyword>
<gene>
    <name evidence="3" type="ORF">ESZ00_15530</name>
</gene>
<comment type="caution">
    <text evidence="3">The sequence shown here is derived from an EMBL/GenBank/DDBJ whole genome shotgun (WGS) entry which is preliminary data.</text>
</comment>
<feature type="domain" description="Lipid/polyisoprenoid-binding YceI-like" evidence="2">
    <location>
        <begin position="31"/>
        <end position="192"/>
    </location>
</feature>
<keyword evidence="1" id="KW-0732">Signal</keyword>
<sequence>MKAFRIFFLFLTFAGAGLSMASAQAAPQKITVHLDPAKTNIRWTLKSTFHNVHGTFALKGGLITIDPATGEAQGEVIVETETGQSGNKGRDAKMQKEVLESVKYPEAIFHPEKVTGELKSGSLQKVTISGLFTMHGSDHPLTLEMNVDLRDNDARATTHFVIPYVQWGMTYPGSVLMHVSRQVDVDIAAQGSVDGLR</sequence>
<dbReference type="PANTHER" id="PTHR34406">
    <property type="entry name" value="PROTEIN YCEI"/>
    <property type="match status" value="1"/>
</dbReference>
<proteinExistence type="predicted"/>
<evidence type="ECO:0000313" key="4">
    <source>
        <dbReference type="Proteomes" id="UP000290253"/>
    </source>
</evidence>
<protein>
    <submittedName>
        <fullName evidence="3">YceI family protein</fullName>
    </submittedName>
</protein>
<dbReference type="AlphaFoldDB" id="A0A4Q1SBT0"/>
<feature type="signal peptide" evidence="1">
    <location>
        <begin position="1"/>
        <end position="25"/>
    </location>
</feature>
<accession>A0A4Q1SBT0</accession>
<evidence type="ECO:0000259" key="2">
    <source>
        <dbReference type="SMART" id="SM00867"/>
    </source>
</evidence>
<dbReference type="Proteomes" id="UP000290253">
    <property type="component" value="Unassembled WGS sequence"/>
</dbReference>
<dbReference type="SUPFAM" id="SSF101874">
    <property type="entry name" value="YceI-like"/>
    <property type="match status" value="1"/>
</dbReference>
<dbReference type="SMART" id="SM00867">
    <property type="entry name" value="YceI"/>
    <property type="match status" value="1"/>
</dbReference>
<organism evidence="3 4">
    <name type="scientific">Silvibacterium dinghuense</name>
    <dbReference type="NCBI Taxonomy" id="1560006"/>
    <lineage>
        <taxon>Bacteria</taxon>
        <taxon>Pseudomonadati</taxon>
        <taxon>Acidobacteriota</taxon>
        <taxon>Terriglobia</taxon>
        <taxon>Terriglobales</taxon>
        <taxon>Acidobacteriaceae</taxon>
        <taxon>Silvibacterium</taxon>
    </lineage>
</organism>
<name>A0A4Q1SBT0_9BACT</name>
<reference evidence="3 4" key="1">
    <citation type="journal article" date="2016" name="Int. J. Syst. Evol. Microbiol.">
        <title>Acidipila dinghuensis sp. nov., an acidobacterium isolated from forest soil.</title>
        <authorList>
            <person name="Jiang Y.W."/>
            <person name="Wang J."/>
            <person name="Chen M.H."/>
            <person name="Lv Y.Y."/>
            <person name="Qiu L.H."/>
        </authorList>
    </citation>
    <scope>NUCLEOTIDE SEQUENCE [LARGE SCALE GENOMIC DNA]</scope>
    <source>
        <strain evidence="3 4">DHOF10</strain>
    </source>
</reference>
<dbReference type="InterPro" id="IPR036761">
    <property type="entry name" value="TTHA0802/YceI-like_sf"/>
</dbReference>
<dbReference type="InterPro" id="IPR007372">
    <property type="entry name" value="Lipid/polyisoprenoid-bd_YceI"/>
</dbReference>
<dbReference type="Pfam" id="PF04264">
    <property type="entry name" value="YceI"/>
    <property type="match status" value="1"/>
</dbReference>
<dbReference type="EMBL" id="SDMK01000003">
    <property type="protein sequence ID" value="RXS94479.1"/>
    <property type="molecule type" value="Genomic_DNA"/>
</dbReference>
<feature type="chain" id="PRO_5020954382" evidence="1">
    <location>
        <begin position="26"/>
        <end position="197"/>
    </location>
</feature>
<dbReference type="OrthoDB" id="117551at2"/>
<dbReference type="Gene3D" id="2.40.128.110">
    <property type="entry name" value="Lipid/polyisoprenoid-binding, YceI-like"/>
    <property type="match status" value="1"/>
</dbReference>
<dbReference type="PANTHER" id="PTHR34406:SF1">
    <property type="entry name" value="PROTEIN YCEI"/>
    <property type="match status" value="1"/>
</dbReference>